<reference evidence="2 3" key="1">
    <citation type="journal article" date="2010" name="ChemBioChem">
        <title>Cloning and characterization of the biosynthetic gene cluster of 16-membered macrolide antibiotic FD-891: involvement of a dual functional cytochrome P450 monooxygenase catalyzing epoxidation and hydroxylation.</title>
        <authorList>
            <person name="Kudo F."/>
            <person name="Motegi A."/>
            <person name="Mizoue K."/>
            <person name="Eguchi T."/>
        </authorList>
    </citation>
    <scope>NUCLEOTIDE SEQUENCE [LARGE SCALE GENOMIC DNA]</scope>
    <source>
        <strain evidence="2 3">A-8890</strain>
    </source>
</reference>
<evidence type="ECO:0000256" key="1">
    <source>
        <dbReference type="SAM" id="MobiDB-lite"/>
    </source>
</evidence>
<dbReference type="EMBL" id="AP018448">
    <property type="protein sequence ID" value="BBC38505.1"/>
    <property type="molecule type" value="Genomic_DNA"/>
</dbReference>
<dbReference type="Proteomes" id="UP001321542">
    <property type="component" value="Chromosome"/>
</dbReference>
<feature type="region of interest" description="Disordered" evidence="1">
    <location>
        <begin position="1"/>
        <end position="20"/>
    </location>
</feature>
<reference evidence="2 3" key="2">
    <citation type="journal article" date="2023" name="ChemBioChem">
        <title>Acyltransferase Domain Exchange between Two Independent Type I Polyketide Synthases in the Same Producer Strain of Macrolide Antibiotics.</title>
        <authorList>
            <person name="Kudo F."/>
            <person name="Kishikawa K."/>
            <person name="Tsuboi K."/>
            <person name="Kido T."/>
            <person name="Usui T."/>
            <person name="Hashimoto J."/>
            <person name="Shin-Ya K."/>
            <person name="Miyanaga A."/>
            <person name="Eguchi T."/>
        </authorList>
    </citation>
    <scope>NUCLEOTIDE SEQUENCE [LARGE SCALE GENOMIC DNA]</scope>
    <source>
        <strain evidence="2 3">A-8890</strain>
    </source>
</reference>
<evidence type="ECO:0000313" key="3">
    <source>
        <dbReference type="Proteomes" id="UP001321542"/>
    </source>
</evidence>
<sequence length="72" mass="8118">MGPTQADTRGHFKSSEHQRTFTLRGRFESSRRSHLKASYPTQTLTTGLGTASWLENKRPATRCDVGKTVKRP</sequence>
<accession>A0ABN5VZ09</accession>
<keyword evidence="3" id="KW-1185">Reference proteome</keyword>
<feature type="compositionally biased region" description="Basic and acidic residues" evidence="1">
    <location>
        <begin position="8"/>
        <end position="20"/>
    </location>
</feature>
<gene>
    <name evidence="2" type="ORF">SGFS_097990</name>
</gene>
<name>A0ABN5VZ09_9ACTN</name>
<organism evidence="2 3">
    <name type="scientific">Streptomyces graminofaciens</name>
    <dbReference type="NCBI Taxonomy" id="68212"/>
    <lineage>
        <taxon>Bacteria</taxon>
        <taxon>Bacillati</taxon>
        <taxon>Actinomycetota</taxon>
        <taxon>Actinomycetes</taxon>
        <taxon>Kitasatosporales</taxon>
        <taxon>Streptomycetaceae</taxon>
        <taxon>Streptomyces</taxon>
    </lineage>
</organism>
<protein>
    <submittedName>
        <fullName evidence="2">Uncharacterized protein</fullName>
    </submittedName>
</protein>
<evidence type="ECO:0000313" key="2">
    <source>
        <dbReference type="EMBL" id="BBC38505.1"/>
    </source>
</evidence>
<proteinExistence type="predicted"/>